<dbReference type="Proteomes" id="UP000660070">
    <property type="component" value="Unassembled WGS sequence"/>
</dbReference>
<dbReference type="InterPro" id="IPR010982">
    <property type="entry name" value="Lambda_DNA-bd_dom_sf"/>
</dbReference>
<gene>
    <name evidence="2" type="ORF">IV494_04510</name>
</gene>
<dbReference type="Pfam" id="PF01381">
    <property type="entry name" value="HTH_3"/>
    <property type="match status" value="1"/>
</dbReference>
<dbReference type="SMART" id="SM00530">
    <property type="entry name" value="HTH_XRE"/>
    <property type="match status" value="1"/>
</dbReference>
<dbReference type="Gene3D" id="1.10.260.40">
    <property type="entry name" value="lambda repressor-like DNA-binding domains"/>
    <property type="match status" value="1"/>
</dbReference>
<organism evidence="2 3">
    <name type="scientific">Kaistella gelatinilytica</name>
    <dbReference type="NCBI Taxonomy" id="2787636"/>
    <lineage>
        <taxon>Bacteria</taxon>
        <taxon>Pseudomonadati</taxon>
        <taxon>Bacteroidota</taxon>
        <taxon>Flavobacteriia</taxon>
        <taxon>Flavobacteriales</taxon>
        <taxon>Weeksellaceae</taxon>
        <taxon>Chryseobacterium group</taxon>
        <taxon>Kaistella</taxon>
    </lineage>
</organism>
<sequence>MNLNERITKIIEYSELSASEFADEIDVQRSNISHITSGRNKPSLDFLIKIKSRFPELQWDWLISGSGEMVKKQEEEIVIEKPKPASLPDLFSLINDENFGVTESEDKIINDIPRESKIHEQSPKKEEISASQRLAISEPKLESQVIENQESKIKRIVWFYENGKFESFEP</sequence>
<dbReference type="PROSITE" id="PS50943">
    <property type="entry name" value="HTH_CROC1"/>
    <property type="match status" value="1"/>
</dbReference>
<comment type="caution">
    <text evidence="2">The sequence shown here is derived from an EMBL/GenBank/DDBJ whole genome shotgun (WGS) entry which is preliminary data.</text>
</comment>
<dbReference type="EMBL" id="JADPVI010000001">
    <property type="protein sequence ID" value="MBF8456437.1"/>
    <property type="molecule type" value="Genomic_DNA"/>
</dbReference>
<dbReference type="SUPFAM" id="SSF47413">
    <property type="entry name" value="lambda repressor-like DNA-binding domains"/>
    <property type="match status" value="1"/>
</dbReference>
<name>A0ABS0F9T7_9FLAO</name>
<dbReference type="CDD" id="cd00093">
    <property type="entry name" value="HTH_XRE"/>
    <property type="match status" value="1"/>
</dbReference>
<protein>
    <submittedName>
        <fullName evidence="2">Helix-turn-helix transcriptional regulator</fullName>
    </submittedName>
</protein>
<evidence type="ECO:0000313" key="2">
    <source>
        <dbReference type="EMBL" id="MBF8456437.1"/>
    </source>
</evidence>
<proteinExistence type="predicted"/>
<dbReference type="InterPro" id="IPR001387">
    <property type="entry name" value="Cro/C1-type_HTH"/>
</dbReference>
<evidence type="ECO:0000259" key="1">
    <source>
        <dbReference type="PROSITE" id="PS50943"/>
    </source>
</evidence>
<reference evidence="2 3" key="1">
    <citation type="submission" date="2020-11" db="EMBL/GenBank/DDBJ databases">
        <title>Kaistella gelatinilytica sp. nov., a flavobacterium isolated from Antarctic Soil.</title>
        <authorList>
            <person name="Li J."/>
        </authorList>
    </citation>
    <scope>NUCLEOTIDE SEQUENCE [LARGE SCALE GENOMIC DNA]</scope>
    <source>
        <strain evidence="2 3">G5-32</strain>
    </source>
</reference>
<evidence type="ECO:0000313" key="3">
    <source>
        <dbReference type="Proteomes" id="UP000660070"/>
    </source>
</evidence>
<accession>A0ABS0F9T7</accession>
<dbReference type="RefSeq" id="WP_196078959.1">
    <property type="nucleotide sequence ID" value="NZ_JADPVI010000001.1"/>
</dbReference>
<feature type="domain" description="HTH cro/C1-type" evidence="1">
    <location>
        <begin position="16"/>
        <end position="62"/>
    </location>
</feature>
<keyword evidence="3" id="KW-1185">Reference proteome</keyword>